<dbReference type="AlphaFoldDB" id="A0A9X2IA80"/>
<gene>
    <name evidence="2" type="ORF">MKO06_03225</name>
</gene>
<evidence type="ECO:0000313" key="3">
    <source>
        <dbReference type="Proteomes" id="UP001155280"/>
    </source>
</evidence>
<dbReference type="Pfam" id="PF09697">
    <property type="entry name" value="Porph_ging"/>
    <property type="match status" value="1"/>
</dbReference>
<feature type="region of interest" description="Disordered" evidence="1">
    <location>
        <begin position="252"/>
        <end position="277"/>
    </location>
</feature>
<evidence type="ECO:0000256" key="1">
    <source>
        <dbReference type="SAM" id="MobiDB-lite"/>
    </source>
</evidence>
<dbReference type="Proteomes" id="UP001155280">
    <property type="component" value="Unassembled WGS sequence"/>
</dbReference>
<dbReference type="EMBL" id="JANCNS010000001">
    <property type="protein sequence ID" value="MCP9198903.1"/>
    <property type="molecule type" value="Genomic_DNA"/>
</dbReference>
<dbReference type="NCBIfam" id="TIGR01200">
    <property type="entry name" value="GLPGLI"/>
    <property type="match status" value="1"/>
</dbReference>
<name>A0A9X2IA80_9FLAO</name>
<protein>
    <submittedName>
        <fullName evidence="2">GLPGLI family protein</fullName>
    </submittedName>
</protein>
<comment type="caution">
    <text evidence="2">The sequence shown here is derived from an EMBL/GenBank/DDBJ whole genome shotgun (WGS) entry which is preliminary data.</text>
</comment>
<sequence>MTKHFLLISLLFIYFFPTYSQENKLEYRITYELRYQPDSTDSGKIRTEPMWLFAGSQASLFLSKGQALKDSLSSSANIAMLGTEHWKQKASATKSAFSFRIFKDVSENKIYHGEKIFQDKLFYTEPKGQISWNILPESQEIFGYSAQKASTSFAGRDYTAWFTTEIPIPDGPYKFSGLPGLILKLEDSEQEYVFSFVGLEKLYEPMQLNIPPADYQEADKVEIFELKQRFEEDPIKYVNNYVGPGGKRITIKADRSQKKNLKDRREADKNQNPIELK</sequence>
<dbReference type="RefSeq" id="WP_241550904.1">
    <property type="nucleotide sequence ID" value="NZ_JANCNS010000001.1"/>
</dbReference>
<organism evidence="2 3">
    <name type="scientific">Christiangramia oceanisediminis</name>
    <dbReference type="NCBI Taxonomy" id="2920386"/>
    <lineage>
        <taxon>Bacteria</taxon>
        <taxon>Pseudomonadati</taxon>
        <taxon>Bacteroidota</taxon>
        <taxon>Flavobacteriia</taxon>
        <taxon>Flavobacteriales</taxon>
        <taxon>Flavobacteriaceae</taxon>
        <taxon>Christiangramia</taxon>
    </lineage>
</organism>
<dbReference type="InterPro" id="IPR005901">
    <property type="entry name" value="GLPGLI"/>
</dbReference>
<accession>A0A9X2IA80</accession>
<reference evidence="2" key="1">
    <citation type="submission" date="2022-07" db="EMBL/GenBank/DDBJ databases">
        <title>Gramela sediminis sp. nov., isolated from deep-sea sediment of the Indian Ocean.</title>
        <authorList>
            <person name="Shi H."/>
        </authorList>
    </citation>
    <scope>NUCLEOTIDE SEQUENCE</scope>
    <source>
        <strain evidence="2">GC03-9</strain>
    </source>
</reference>
<evidence type="ECO:0000313" key="2">
    <source>
        <dbReference type="EMBL" id="MCP9198903.1"/>
    </source>
</evidence>
<keyword evidence="3" id="KW-1185">Reference proteome</keyword>
<proteinExistence type="predicted"/>